<dbReference type="EMBL" id="CACRTG010000013">
    <property type="protein sequence ID" value="VYT12033.1"/>
    <property type="molecule type" value="Genomic_DNA"/>
</dbReference>
<comment type="function">
    <text evidence="10 11">The central subunit of the protein translocation channel SecYEG. Consists of two halves formed by TMs 1-5 and 6-10. These two domains form a lateral gate at the front which open onto the bilayer between TMs 2 and 7, and are clamped together by SecE at the back. The channel is closed by both a pore ring composed of hydrophobic SecY resides and a short helix (helix 2A) on the extracellular side of the membrane which forms a plug. The plug probably moves laterally to allow the channel to open. The ring and the pore may move independently.</text>
</comment>
<evidence type="ECO:0000256" key="12">
    <source>
        <dbReference type="RuleBase" id="RU003484"/>
    </source>
</evidence>
<keyword evidence="5 10" id="KW-0653">Protein transport</keyword>
<feature type="transmembrane region" description="Helical" evidence="10">
    <location>
        <begin position="210"/>
        <end position="231"/>
    </location>
</feature>
<feature type="transmembrane region" description="Helical" evidence="10">
    <location>
        <begin position="114"/>
        <end position="134"/>
    </location>
</feature>
<dbReference type="Gene3D" id="1.10.3370.10">
    <property type="entry name" value="SecY subunit domain"/>
    <property type="match status" value="1"/>
</dbReference>
<dbReference type="InterPro" id="IPR002208">
    <property type="entry name" value="SecY/SEC61-alpha"/>
</dbReference>
<dbReference type="GO" id="GO:0065002">
    <property type="term" value="P:intracellular protein transmembrane transport"/>
    <property type="evidence" value="ECO:0007669"/>
    <property type="project" value="UniProtKB-UniRule"/>
</dbReference>
<evidence type="ECO:0000256" key="7">
    <source>
        <dbReference type="ARBA" id="ARBA00023010"/>
    </source>
</evidence>
<evidence type="ECO:0000256" key="11">
    <source>
        <dbReference type="RuleBase" id="RU000537"/>
    </source>
</evidence>
<keyword evidence="3 10" id="KW-0813">Transport</keyword>
<dbReference type="HAMAP" id="MF_01465">
    <property type="entry name" value="SecY"/>
    <property type="match status" value="1"/>
</dbReference>
<feature type="transmembrane region" description="Helical" evidence="10">
    <location>
        <begin position="146"/>
        <end position="166"/>
    </location>
</feature>
<accession>A0A6N2U5X8</accession>
<evidence type="ECO:0000256" key="2">
    <source>
        <dbReference type="ARBA" id="ARBA00005751"/>
    </source>
</evidence>
<evidence type="ECO:0000256" key="9">
    <source>
        <dbReference type="ARBA" id="ARBA00039733"/>
    </source>
</evidence>
<dbReference type="NCBIfam" id="TIGR00967">
    <property type="entry name" value="3a0501s007"/>
    <property type="match status" value="1"/>
</dbReference>
<dbReference type="PROSITE" id="PS00756">
    <property type="entry name" value="SECY_2"/>
    <property type="match status" value="1"/>
</dbReference>
<dbReference type="SUPFAM" id="SSF103491">
    <property type="entry name" value="Preprotein translocase SecY subunit"/>
    <property type="match status" value="1"/>
</dbReference>
<dbReference type="Pfam" id="PF00344">
    <property type="entry name" value="SecY"/>
    <property type="match status" value="1"/>
</dbReference>
<name>A0A6N2U5X8_9FIRM</name>
<evidence type="ECO:0000256" key="3">
    <source>
        <dbReference type="ARBA" id="ARBA00022448"/>
    </source>
</evidence>
<feature type="transmembrane region" description="Helical" evidence="10">
    <location>
        <begin position="321"/>
        <end position="343"/>
    </location>
</feature>
<dbReference type="AlphaFoldDB" id="A0A6N2U5X8"/>
<dbReference type="InterPro" id="IPR023201">
    <property type="entry name" value="SecY_dom_sf"/>
</dbReference>
<proteinExistence type="inferred from homology"/>
<feature type="transmembrane region" description="Helical" evidence="10">
    <location>
        <begin position="72"/>
        <end position="94"/>
    </location>
</feature>
<dbReference type="PIRSF" id="PIRSF004557">
    <property type="entry name" value="SecY"/>
    <property type="match status" value="1"/>
</dbReference>
<evidence type="ECO:0000256" key="10">
    <source>
        <dbReference type="HAMAP-Rule" id="MF_01465"/>
    </source>
</evidence>
<dbReference type="GO" id="GO:0043952">
    <property type="term" value="P:protein transport by the Sec complex"/>
    <property type="evidence" value="ECO:0007669"/>
    <property type="project" value="UniProtKB-UniRule"/>
</dbReference>
<gene>
    <name evidence="10" type="primary">secY</name>
    <name evidence="14" type="ORF">CNLFYP112_01886</name>
</gene>
<sequence length="451" mass="49427">MLKTFRKAFQIEEIRKKIFYTFAMLFVVRLGSQLPTPGVDPTFIQNFFANQTGEAFNFFNAFTGGSFEQMSIFALSITPYITSSIIMQLLTIAIPKLEEMQKDGEEGRKKIAAFTRYVTVLLALIQSTAMAVGFGRSGLLVEYNFVNAAIVVLTLTAGSAFLMWIGERITEKGVGNGISIVLLINILSRIPDDFNTLYTQFMKGKSLATAGLAAFIIVAIILAVIVFVIFLQDGQRKIAVQYSQKIQGRKNVGGQSTFIPLKVNTAGVIPVIFASSLMQFPIVIASFLGKGDGDGIGSEILRGLNSNNWCNPENIKYSWGLIVYIILTILFAYFYTSITFNPLEIANNMKKSGGFIPGIRPGKPTVDYLAKILKYIIFIGAIGLVIVQVIPFFFNGVFGAQVSFGGTSIIIIVGVVLETLKQIESQMLVRNYKGFLNSGKGSVSSNSFLGY</sequence>
<evidence type="ECO:0000256" key="13">
    <source>
        <dbReference type="RuleBase" id="RU004349"/>
    </source>
</evidence>
<evidence type="ECO:0000313" key="14">
    <source>
        <dbReference type="EMBL" id="VYT12033.1"/>
    </source>
</evidence>
<evidence type="ECO:0000256" key="6">
    <source>
        <dbReference type="ARBA" id="ARBA00022989"/>
    </source>
</evidence>
<dbReference type="PRINTS" id="PR00303">
    <property type="entry name" value="SECYTRNLCASE"/>
</dbReference>
<feature type="transmembrane region" description="Helical" evidence="10">
    <location>
        <begin position="173"/>
        <end position="190"/>
    </location>
</feature>
<dbReference type="InterPro" id="IPR026593">
    <property type="entry name" value="SecY"/>
</dbReference>
<dbReference type="PROSITE" id="PS00755">
    <property type="entry name" value="SECY_1"/>
    <property type="match status" value="1"/>
</dbReference>
<evidence type="ECO:0000256" key="1">
    <source>
        <dbReference type="ARBA" id="ARBA00004141"/>
    </source>
</evidence>
<feature type="transmembrane region" description="Helical" evidence="10">
    <location>
        <begin position="268"/>
        <end position="288"/>
    </location>
</feature>
<evidence type="ECO:0000256" key="4">
    <source>
        <dbReference type="ARBA" id="ARBA00022692"/>
    </source>
</evidence>
<keyword evidence="10" id="KW-1003">Cell membrane</keyword>
<comment type="subcellular location">
    <subcellularLocation>
        <location evidence="10">Cell membrane</location>
        <topology evidence="10">Multi-pass membrane protein</topology>
    </subcellularLocation>
    <subcellularLocation>
        <location evidence="1 12">Membrane</location>
        <topology evidence="1 12">Multi-pass membrane protein</topology>
    </subcellularLocation>
</comment>
<dbReference type="PANTHER" id="PTHR10906">
    <property type="entry name" value="SECY/SEC61-ALPHA FAMILY MEMBER"/>
    <property type="match status" value="1"/>
</dbReference>
<dbReference type="FunFam" id="1.10.3370.10:FF:000001">
    <property type="entry name" value="Preprotein translocase subunit SecY"/>
    <property type="match status" value="1"/>
</dbReference>
<reference evidence="14" key="1">
    <citation type="submission" date="2019-11" db="EMBL/GenBank/DDBJ databases">
        <authorList>
            <person name="Feng L."/>
        </authorList>
    </citation>
    <scope>NUCLEOTIDE SEQUENCE</scope>
    <source>
        <strain evidence="14">CnexileLFYP112</strain>
    </source>
</reference>
<feature type="transmembrane region" description="Helical" evidence="10">
    <location>
        <begin position="400"/>
        <end position="420"/>
    </location>
</feature>
<evidence type="ECO:0000256" key="5">
    <source>
        <dbReference type="ARBA" id="ARBA00022927"/>
    </source>
</evidence>
<comment type="similarity">
    <text evidence="2 10 13">Belongs to the SecY/SEC61-alpha family.</text>
</comment>
<keyword evidence="8 10" id="KW-0472">Membrane</keyword>
<organism evidence="14">
    <name type="scientific">[Clostridium] nexile</name>
    <dbReference type="NCBI Taxonomy" id="29361"/>
    <lineage>
        <taxon>Bacteria</taxon>
        <taxon>Bacillati</taxon>
        <taxon>Bacillota</taxon>
        <taxon>Clostridia</taxon>
        <taxon>Lachnospirales</taxon>
        <taxon>Lachnospiraceae</taxon>
        <taxon>Tyzzerella</taxon>
    </lineage>
</organism>
<keyword evidence="7 10" id="KW-0811">Translocation</keyword>
<keyword evidence="4 10" id="KW-0812">Transmembrane</keyword>
<comment type="subunit">
    <text evidence="10">Component of the Sec protein translocase complex. Heterotrimer consisting of SecY, SecE and SecG subunits. The heterotrimers can form oligomers, although 1 heterotrimer is thought to be able to translocate proteins. Interacts with the ribosome. Interacts with SecDF, and other proteins may be involved. Interacts with SecA.</text>
</comment>
<evidence type="ECO:0000256" key="8">
    <source>
        <dbReference type="ARBA" id="ARBA00023136"/>
    </source>
</evidence>
<comment type="caution">
    <text evidence="10">Lacks conserved residue(s) required for the propagation of feature annotation.</text>
</comment>
<dbReference type="GO" id="GO:0005886">
    <property type="term" value="C:plasma membrane"/>
    <property type="evidence" value="ECO:0007669"/>
    <property type="project" value="UniProtKB-SubCell"/>
</dbReference>
<keyword evidence="6 10" id="KW-1133">Transmembrane helix</keyword>
<protein>
    <recommendedName>
        <fullName evidence="9 10">Protein translocase subunit SecY</fullName>
    </recommendedName>
</protein>
<dbReference type="GO" id="GO:0006605">
    <property type="term" value="P:protein targeting"/>
    <property type="evidence" value="ECO:0007669"/>
    <property type="project" value="UniProtKB-UniRule"/>
</dbReference>
<dbReference type="InterPro" id="IPR030659">
    <property type="entry name" value="SecY_CS"/>
</dbReference>
<feature type="transmembrane region" description="Helical" evidence="10">
    <location>
        <begin position="372"/>
        <end position="394"/>
    </location>
</feature>